<evidence type="ECO:0000256" key="2">
    <source>
        <dbReference type="SAM" id="MobiDB-lite"/>
    </source>
</evidence>
<evidence type="ECO:0000313" key="4">
    <source>
        <dbReference type="EMBL" id="KKS96344.1"/>
    </source>
</evidence>
<dbReference type="InterPro" id="IPR012677">
    <property type="entry name" value="Nucleotide-bd_a/b_plait_sf"/>
</dbReference>
<dbReference type="AlphaFoldDB" id="A0A0G1DFD6"/>
<dbReference type="InterPro" id="IPR048289">
    <property type="entry name" value="RRM2_NsCP33-like"/>
</dbReference>
<dbReference type="Pfam" id="PF00076">
    <property type="entry name" value="RRM_1"/>
    <property type="match status" value="1"/>
</dbReference>
<dbReference type="GO" id="GO:0003723">
    <property type="term" value="F:RNA binding"/>
    <property type="evidence" value="ECO:0007669"/>
    <property type="project" value="UniProtKB-KW"/>
</dbReference>
<feature type="region of interest" description="Disordered" evidence="2">
    <location>
        <begin position="78"/>
        <end position="123"/>
    </location>
</feature>
<evidence type="ECO:0000256" key="1">
    <source>
        <dbReference type="ARBA" id="ARBA00022884"/>
    </source>
</evidence>
<dbReference type="STRING" id="1618443.UV73_C0011G0016"/>
<evidence type="ECO:0000259" key="3">
    <source>
        <dbReference type="PROSITE" id="PS50102"/>
    </source>
</evidence>
<protein>
    <submittedName>
        <fullName evidence="4">RNA-binding protein</fullName>
    </submittedName>
</protein>
<dbReference type="CDD" id="cd21608">
    <property type="entry name" value="RRM2_NsCP33_like"/>
    <property type="match status" value="1"/>
</dbReference>
<dbReference type="SMART" id="SM00360">
    <property type="entry name" value="RRM"/>
    <property type="match status" value="1"/>
</dbReference>
<organism evidence="4 5">
    <name type="scientific">Candidatus Gottesmanbacteria bacterium GW2011_GWA2_43_14</name>
    <dbReference type="NCBI Taxonomy" id="1618443"/>
    <lineage>
        <taxon>Bacteria</taxon>
        <taxon>Candidatus Gottesmaniibacteriota</taxon>
    </lineage>
</organism>
<dbReference type="Gene3D" id="3.30.70.330">
    <property type="match status" value="1"/>
</dbReference>
<feature type="compositionally biased region" description="Gly residues" evidence="2">
    <location>
        <begin position="89"/>
        <end position="123"/>
    </location>
</feature>
<gene>
    <name evidence="4" type="ORF">UV73_C0011G0016</name>
</gene>
<sequence>MAKNLFVGSLPFSTTEEALGQLFAQYGQVQSVNVIKDRYSGQSRGFAFVEMSTDEEAKEAIDKLNGHNLEGRNIVVKEALPKPEYSGDRGPGGGGGGGGRGGPGRGGGGGRGGFGGGRSQRRY</sequence>
<keyword evidence="1" id="KW-0694">RNA-binding</keyword>
<reference evidence="4 5" key="1">
    <citation type="journal article" date="2015" name="Nature">
        <title>rRNA introns, odd ribosomes, and small enigmatic genomes across a large radiation of phyla.</title>
        <authorList>
            <person name="Brown C.T."/>
            <person name="Hug L.A."/>
            <person name="Thomas B.C."/>
            <person name="Sharon I."/>
            <person name="Castelle C.J."/>
            <person name="Singh A."/>
            <person name="Wilkins M.J."/>
            <person name="Williams K.H."/>
            <person name="Banfield J.F."/>
        </authorList>
    </citation>
    <scope>NUCLEOTIDE SEQUENCE [LARGE SCALE GENOMIC DNA]</scope>
</reference>
<dbReference type="EMBL" id="LCFP01000011">
    <property type="protein sequence ID" value="KKS96344.1"/>
    <property type="molecule type" value="Genomic_DNA"/>
</dbReference>
<comment type="caution">
    <text evidence="4">The sequence shown here is derived from an EMBL/GenBank/DDBJ whole genome shotgun (WGS) entry which is preliminary data.</text>
</comment>
<dbReference type="PROSITE" id="PS50102">
    <property type="entry name" value="RRM"/>
    <property type="match status" value="1"/>
</dbReference>
<name>A0A0G1DFD6_9BACT</name>
<dbReference type="PANTHER" id="PTHR48027">
    <property type="entry name" value="HETEROGENEOUS NUCLEAR RIBONUCLEOPROTEIN 87F-RELATED"/>
    <property type="match status" value="1"/>
</dbReference>
<dbReference type="InterPro" id="IPR052462">
    <property type="entry name" value="SLIRP/GR-RBP-like"/>
</dbReference>
<evidence type="ECO:0000313" key="5">
    <source>
        <dbReference type="Proteomes" id="UP000034894"/>
    </source>
</evidence>
<feature type="domain" description="RRM" evidence="3">
    <location>
        <begin position="3"/>
        <end position="81"/>
    </location>
</feature>
<proteinExistence type="predicted"/>
<dbReference type="InterPro" id="IPR035979">
    <property type="entry name" value="RBD_domain_sf"/>
</dbReference>
<dbReference type="SUPFAM" id="SSF54928">
    <property type="entry name" value="RNA-binding domain, RBD"/>
    <property type="match status" value="1"/>
</dbReference>
<dbReference type="Proteomes" id="UP000034894">
    <property type="component" value="Unassembled WGS sequence"/>
</dbReference>
<dbReference type="InterPro" id="IPR000504">
    <property type="entry name" value="RRM_dom"/>
</dbReference>
<accession>A0A0G1DFD6</accession>